<evidence type="ECO:0000313" key="3">
    <source>
        <dbReference type="Proteomes" id="UP000788153"/>
    </source>
</evidence>
<evidence type="ECO:0000313" key="2">
    <source>
        <dbReference type="EMBL" id="NIJ23012.1"/>
    </source>
</evidence>
<keyword evidence="3" id="KW-1185">Reference proteome</keyword>
<dbReference type="EMBL" id="JAASQP010000001">
    <property type="protein sequence ID" value="NIJ23012.1"/>
    <property type="molecule type" value="Genomic_DNA"/>
</dbReference>
<feature type="signal peptide" evidence="1">
    <location>
        <begin position="1"/>
        <end position="21"/>
    </location>
</feature>
<organism evidence="2 3">
    <name type="scientific">Sphingomonas japonica</name>
    <dbReference type="NCBI Taxonomy" id="511662"/>
    <lineage>
        <taxon>Bacteria</taxon>
        <taxon>Pseudomonadati</taxon>
        <taxon>Pseudomonadota</taxon>
        <taxon>Alphaproteobacteria</taxon>
        <taxon>Sphingomonadales</taxon>
        <taxon>Sphingomonadaceae</taxon>
        <taxon>Sphingomonas</taxon>
    </lineage>
</organism>
<evidence type="ECO:0000256" key="1">
    <source>
        <dbReference type="SAM" id="SignalP"/>
    </source>
</evidence>
<comment type="caution">
    <text evidence="2">The sequence shown here is derived from an EMBL/GenBank/DDBJ whole genome shotgun (WGS) entry which is preliminary data.</text>
</comment>
<name>A0ABX0U2L3_9SPHN</name>
<dbReference type="Gene3D" id="2.60.120.260">
    <property type="entry name" value="Galactose-binding domain-like"/>
    <property type="match status" value="1"/>
</dbReference>
<proteinExistence type="predicted"/>
<keyword evidence="1" id="KW-0732">Signal</keyword>
<protein>
    <submittedName>
        <fullName evidence="2">Uncharacterized protein</fullName>
    </submittedName>
</protein>
<feature type="chain" id="PRO_5046521584" evidence="1">
    <location>
        <begin position="22"/>
        <end position="185"/>
    </location>
</feature>
<accession>A0ABX0U2L3</accession>
<dbReference type="InterPro" id="IPR008979">
    <property type="entry name" value="Galactose-bd-like_sf"/>
</dbReference>
<sequence length="185" mass="19273">MKRLAVALALGAMLVGGYGMAQEAAQSAAPAIEDQIVNNPRPDAFAPYGVKPKVIKDAKVQFGKAMRIAVATANPAQPRNVGLNVPLSKPVKKGDKLVLAFWARAEKTEGGAPGKLANVQIQHAADPYTGLFGKPFEVGPEWQMQQVAGVADADYAAGALAASMHFGSAVQVIDLGPVFVLDLGQ</sequence>
<gene>
    <name evidence="2" type="ORF">FHT01_000554</name>
</gene>
<dbReference type="RefSeq" id="WP_140048196.1">
    <property type="nucleotide sequence ID" value="NZ_BAAAEV010000001.1"/>
</dbReference>
<dbReference type="Proteomes" id="UP000788153">
    <property type="component" value="Unassembled WGS sequence"/>
</dbReference>
<dbReference type="SUPFAM" id="SSF49785">
    <property type="entry name" value="Galactose-binding domain-like"/>
    <property type="match status" value="1"/>
</dbReference>
<reference evidence="2 3" key="1">
    <citation type="submission" date="2020-03" db="EMBL/GenBank/DDBJ databases">
        <title>Genomic Encyclopedia of Type Strains, Phase IV (KMG-IV): sequencing the most valuable type-strain genomes for metagenomic binning, comparative biology and taxonomic classification.</title>
        <authorList>
            <person name="Goeker M."/>
        </authorList>
    </citation>
    <scope>NUCLEOTIDE SEQUENCE [LARGE SCALE GENOMIC DNA]</scope>
    <source>
        <strain evidence="2 3">DSM 22753</strain>
    </source>
</reference>